<evidence type="ECO:0000256" key="3">
    <source>
        <dbReference type="ARBA" id="ARBA00022896"/>
    </source>
</evidence>
<dbReference type="PROSITE" id="PS51471">
    <property type="entry name" value="FE2OG_OXY"/>
    <property type="match status" value="1"/>
</dbReference>
<dbReference type="GO" id="GO:0071456">
    <property type="term" value="P:cellular response to hypoxia"/>
    <property type="evidence" value="ECO:0007669"/>
    <property type="project" value="TreeGrafter"/>
</dbReference>
<dbReference type="PANTHER" id="PTHR12907">
    <property type="entry name" value="EGL NINE HOMOLOG-RELATED"/>
    <property type="match status" value="1"/>
</dbReference>
<sequence length="313" mass="33818">MLTPPDDTLVLRHAVRAFSEACELEARGECARAVGLYKAAFALERALDRDEADWPAWLVGALDACERATDAPLAPLEPARHVELAPARVDPADVCRQLARRHYACVDGLIGAELAAAVGEEIRRAHATGAMAPGEVAGRGAACVAAKRRGDWVAHVRSADAGWAALRAACAEVERLVARLRPAVAIGRASRPMATRYADGARYAMHYDNDCVDAPPHAAPCANERRLTCVLYASLGDWRPGDGGELRIYRTNRTGSPDERHALVRAEIAPVGGRLVLFWSDFRCPHEVLGAWAERLAVTLWFGRTPAPALGDR</sequence>
<accession>A0A8J5XN83</accession>
<evidence type="ECO:0000256" key="1">
    <source>
        <dbReference type="ARBA" id="ARBA00001961"/>
    </source>
</evidence>
<evidence type="ECO:0000259" key="7">
    <source>
        <dbReference type="PROSITE" id="PS51471"/>
    </source>
</evidence>
<dbReference type="InterPro" id="IPR044862">
    <property type="entry name" value="Pro_4_hyd_alph_FE2OG_OXY"/>
</dbReference>
<dbReference type="AlphaFoldDB" id="A0A8J5XN83"/>
<comment type="cofactor">
    <cofactor evidence="1">
        <name>L-ascorbate</name>
        <dbReference type="ChEBI" id="CHEBI:38290"/>
    </cofactor>
</comment>
<dbReference type="GO" id="GO:0031543">
    <property type="term" value="F:peptidyl-proline dioxygenase activity"/>
    <property type="evidence" value="ECO:0007669"/>
    <property type="project" value="TreeGrafter"/>
</dbReference>
<dbReference type="SMART" id="SM00702">
    <property type="entry name" value="P4Hc"/>
    <property type="match status" value="1"/>
</dbReference>
<evidence type="ECO:0000256" key="4">
    <source>
        <dbReference type="ARBA" id="ARBA00022964"/>
    </source>
</evidence>
<organism evidence="8 9">
    <name type="scientific">Diacronema lutheri</name>
    <name type="common">Unicellular marine alga</name>
    <name type="synonym">Monochrysis lutheri</name>
    <dbReference type="NCBI Taxonomy" id="2081491"/>
    <lineage>
        <taxon>Eukaryota</taxon>
        <taxon>Haptista</taxon>
        <taxon>Haptophyta</taxon>
        <taxon>Pavlovophyceae</taxon>
        <taxon>Pavlovales</taxon>
        <taxon>Pavlovaceae</taxon>
        <taxon>Diacronema</taxon>
    </lineage>
</organism>
<keyword evidence="2" id="KW-0479">Metal-binding</keyword>
<dbReference type="Gene3D" id="2.60.120.620">
    <property type="entry name" value="q2cbj1_9rhob like domain"/>
    <property type="match status" value="1"/>
</dbReference>
<evidence type="ECO:0000313" key="9">
    <source>
        <dbReference type="Proteomes" id="UP000751190"/>
    </source>
</evidence>
<comment type="caution">
    <text evidence="8">The sequence shown here is derived from an EMBL/GenBank/DDBJ whole genome shotgun (WGS) entry which is preliminary data.</text>
</comment>
<dbReference type="InterPro" id="IPR051559">
    <property type="entry name" value="HIF_prolyl_hydroxylases"/>
</dbReference>
<dbReference type="EMBL" id="JAGTXO010000011">
    <property type="protein sequence ID" value="KAG8465002.1"/>
    <property type="molecule type" value="Genomic_DNA"/>
</dbReference>
<dbReference type="Proteomes" id="UP000751190">
    <property type="component" value="Unassembled WGS sequence"/>
</dbReference>
<evidence type="ECO:0000256" key="6">
    <source>
        <dbReference type="ARBA" id="ARBA00023004"/>
    </source>
</evidence>
<dbReference type="OrthoDB" id="5952526at2759"/>
<keyword evidence="4" id="KW-0223">Dioxygenase</keyword>
<feature type="domain" description="Fe2OG dioxygenase" evidence="7">
    <location>
        <begin position="188"/>
        <end position="304"/>
    </location>
</feature>
<dbReference type="GO" id="GO:0031418">
    <property type="term" value="F:L-ascorbic acid binding"/>
    <property type="evidence" value="ECO:0007669"/>
    <property type="project" value="UniProtKB-KW"/>
</dbReference>
<gene>
    <name evidence="8" type="ORF">KFE25_012365</name>
</gene>
<keyword evidence="3" id="KW-0847">Vitamin C</keyword>
<keyword evidence="6" id="KW-0408">Iron</keyword>
<dbReference type="OMA" id="CANERRL"/>
<dbReference type="PANTHER" id="PTHR12907:SF26">
    <property type="entry name" value="HIF PROLYL HYDROXYLASE, ISOFORM C"/>
    <property type="match status" value="1"/>
</dbReference>
<dbReference type="InterPro" id="IPR005123">
    <property type="entry name" value="Oxoglu/Fe-dep_dioxygenase_dom"/>
</dbReference>
<proteinExistence type="predicted"/>
<keyword evidence="5" id="KW-0560">Oxidoreductase</keyword>
<dbReference type="GO" id="GO:0008198">
    <property type="term" value="F:ferrous iron binding"/>
    <property type="evidence" value="ECO:0007669"/>
    <property type="project" value="TreeGrafter"/>
</dbReference>
<keyword evidence="9" id="KW-1185">Reference proteome</keyword>
<evidence type="ECO:0000256" key="2">
    <source>
        <dbReference type="ARBA" id="ARBA00022723"/>
    </source>
</evidence>
<protein>
    <recommendedName>
        <fullName evidence="7">Fe2OG dioxygenase domain-containing protein</fullName>
    </recommendedName>
</protein>
<evidence type="ECO:0000256" key="5">
    <source>
        <dbReference type="ARBA" id="ARBA00023002"/>
    </source>
</evidence>
<dbReference type="Pfam" id="PF13640">
    <property type="entry name" value="2OG-FeII_Oxy_3"/>
    <property type="match status" value="1"/>
</dbReference>
<reference evidence="8" key="1">
    <citation type="submission" date="2021-05" db="EMBL/GenBank/DDBJ databases">
        <title>The genome of the haptophyte Pavlova lutheri (Diacronema luteri, Pavlovales) - a model for lipid biosynthesis in eukaryotic algae.</title>
        <authorList>
            <person name="Hulatt C.J."/>
            <person name="Posewitz M.C."/>
        </authorList>
    </citation>
    <scope>NUCLEOTIDE SEQUENCE</scope>
    <source>
        <strain evidence="8">NIVA-4/92</strain>
    </source>
</reference>
<evidence type="ECO:0000313" key="8">
    <source>
        <dbReference type="EMBL" id="KAG8465002.1"/>
    </source>
</evidence>
<name>A0A8J5XN83_DIALT</name>
<dbReference type="InterPro" id="IPR006620">
    <property type="entry name" value="Pro_4_hyd_alph"/>
</dbReference>